<proteinExistence type="inferred from homology"/>
<sequence length="222" mass="24842">MDPPECQGHSHDHDHTDDLGLSLRQYMDIPRVICLNEVVPGSGREILKYHEDRLSSTPSLQSPSDDPELLLTIPFTEAVTVQSICICTTATSTNRTAAPRKIRLFTNREDLDFDMMHDDLPPQQILELLPPHHVEGGTIDYPCRPAGRFQNISSLSIYVETNYNSNDDDEDEENGGTEITYIGLKGKGTKAKRMIVEAVYEAQGMPEDHKVPGDELANHNIM</sequence>
<accession>A0A1Z5K6T4</accession>
<dbReference type="AlphaFoldDB" id="A0A1Z5K6T4"/>
<dbReference type="Proteomes" id="UP000198406">
    <property type="component" value="Unassembled WGS sequence"/>
</dbReference>
<dbReference type="PANTHER" id="PTHR12175:SF1">
    <property type="entry name" value="PITH DOMAIN-CONTAINING PROTEIN 1"/>
    <property type="match status" value="1"/>
</dbReference>
<evidence type="ECO:0000259" key="2">
    <source>
        <dbReference type="PROSITE" id="PS51532"/>
    </source>
</evidence>
<dbReference type="InterPro" id="IPR045099">
    <property type="entry name" value="PITH1-like"/>
</dbReference>
<comment type="similarity">
    <text evidence="1">Belongs to the PITHD1 family.</text>
</comment>
<protein>
    <recommendedName>
        <fullName evidence="2">PITH domain-containing protein</fullName>
    </recommendedName>
</protein>
<gene>
    <name evidence="3" type="ORF">FisN_30Hh097</name>
</gene>
<evidence type="ECO:0000313" key="3">
    <source>
        <dbReference type="EMBL" id="GAX21895.1"/>
    </source>
</evidence>
<comment type="caution">
    <text evidence="3">The sequence shown here is derived from an EMBL/GenBank/DDBJ whole genome shotgun (WGS) entry which is preliminary data.</text>
</comment>
<dbReference type="EMBL" id="BDSP01000173">
    <property type="protein sequence ID" value="GAX21895.1"/>
    <property type="molecule type" value="Genomic_DNA"/>
</dbReference>
<dbReference type="SUPFAM" id="SSF49785">
    <property type="entry name" value="Galactose-binding domain-like"/>
    <property type="match status" value="1"/>
</dbReference>
<dbReference type="Pfam" id="PF06201">
    <property type="entry name" value="PITH"/>
    <property type="match status" value="1"/>
</dbReference>
<reference evidence="3 4" key="1">
    <citation type="journal article" date="2015" name="Plant Cell">
        <title>Oil accumulation by the oleaginous diatom Fistulifera solaris as revealed by the genome and transcriptome.</title>
        <authorList>
            <person name="Tanaka T."/>
            <person name="Maeda Y."/>
            <person name="Veluchamy A."/>
            <person name="Tanaka M."/>
            <person name="Abida H."/>
            <person name="Marechal E."/>
            <person name="Bowler C."/>
            <person name="Muto M."/>
            <person name="Sunaga Y."/>
            <person name="Tanaka M."/>
            <person name="Yoshino T."/>
            <person name="Taniguchi T."/>
            <person name="Fukuda Y."/>
            <person name="Nemoto M."/>
            <person name="Matsumoto M."/>
            <person name="Wong P.S."/>
            <person name="Aburatani S."/>
            <person name="Fujibuchi W."/>
        </authorList>
    </citation>
    <scope>NUCLEOTIDE SEQUENCE [LARGE SCALE GENOMIC DNA]</scope>
    <source>
        <strain evidence="3 4">JPCC DA0580</strain>
    </source>
</reference>
<dbReference type="Gene3D" id="2.60.120.470">
    <property type="entry name" value="PITH domain"/>
    <property type="match status" value="1"/>
</dbReference>
<dbReference type="PROSITE" id="PS51532">
    <property type="entry name" value="PITH"/>
    <property type="match status" value="1"/>
</dbReference>
<dbReference type="FunCoup" id="A0A1Z5K6T4">
    <property type="interactions" value="830"/>
</dbReference>
<dbReference type="InterPro" id="IPR008979">
    <property type="entry name" value="Galactose-bd-like_sf"/>
</dbReference>
<dbReference type="OrthoDB" id="2635at2759"/>
<name>A0A1Z5K6T4_FISSO</name>
<keyword evidence="4" id="KW-1185">Reference proteome</keyword>
<organism evidence="3 4">
    <name type="scientific">Fistulifera solaris</name>
    <name type="common">Oleaginous diatom</name>
    <dbReference type="NCBI Taxonomy" id="1519565"/>
    <lineage>
        <taxon>Eukaryota</taxon>
        <taxon>Sar</taxon>
        <taxon>Stramenopiles</taxon>
        <taxon>Ochrophyta</taxon>
        <taxon>Bacillariophyta</taxon>
        <taxon>Bacillariophyceae</taxon>
        <taxon>Bacillariophycidae</taxon>
        <taxon>Naviculales</taxon>
        <taxon>Naviculaceae</taxon>
        <taxon>Fistulifera</taxon>
    </lineage>
</organism>
<evidence type="ECO:0000256" key="1">
    <source>
        <dbReference type="ARBA" id="ARBA00025788"/>
    </source>
</evidence>
<dbReference type="PANTHER" id="PTHR12175">
    <property type="entry name" value="AD039 HT014 THIOREDOXIN FAMILY TRP26"/>
    <property type="match status" value="1"/>
</dbReference>
<dbReference type="InterPro" id="IPR010400">
    <property type="entry name" value="PITH_dom"/>
</dbReference>
<dbReference type="InParanoid" id="A0A1Z5K6T4"/>
<evidence type="ECO:0000313" key="4">
    <source>
        <dbReference type="Proteomes" id="UP000198406"/>
    </source>
</evidence>
<feature type="domain" description="PITH" evidence="2">
    <location>
        <begin position="12"/>
        <end position="204"/>
    </location>
</feature>
<dbReference type="GO" id="GO:0005737">
    <property type="term" value="C:cytoplasm"/>
    <property type="evidence" value="ECO:0007669"/>
    <property type="project" value="UniProtKB-ARBA"/>
</dbReference>
<dbReference type="InterPro" id="IPR037047">
    <property type="entry name" value="PITH_dom_sf"/>
</dbReference>